<dbReference type="RefSeq" id="XP_001906784.1">
    <property type="nucleotide sequence ID" value="XM_001906749.1"/>
</dbReference>
<feature type="domain" description="Asl1-like glycosyl hydrolase catalytic" evidence="1">
    <location>
        <begin position="81"/>
        <end position="320"/>
    </location>
</feature>
<dbReference type="EMBL" id="CU633897">
    <property type="protein sequence ID" value="CAP67455.1"/>
    <property type="molecule type" value="Genomic_DNA"/>
</dbReference>
<dbReference type="GeneID" id="6190836"/>
<reference evidence="2" key="1">
    <citation type="journal article" date="2008" name="Genome Biol.">
        <title>The genome sequence of the model ascomycete fungus Podospora anserina.</title>
        <authorList>
            <person name="Espagne E."/>
            <person name="Lespinet O."/>
            <person name="Malagnac F."/>
            <person name="Da Silva C."/>
            <person name="Jaillon O."/>
            <person name="Porcel B.M."/>
            <person name="Couloux A."/>
            <person name="Aury J.-M."/>
            <person name="Segurens B."/>
            <person name="Poulain J."/>
            <person name="Anthouard V."/>
            <person name="Grossetete S."/>
            <person name="Khalili H."/>
            <person name="Coppin E."/>
            <person name="Dequard-Chablat M."/>
            <person name="Picard M."/>
            <person name="Contamine V."/>
            <person name="Arnaise S."/>
            <person name="Bourdais A."/>
            <person name="Berteaux-Lecellier V."/>
            <person name="Gautheret D."/>
            <person name="de Vries R.P."/>
            <person name="Battaglia E."/>
            <person name="Coutinho P.M."/>
            <person name="Danchin E.G.J."/>
            <person name="Henrissat B."/>
            <person name="El Khoury R."/>
            <person name="Sainsard-Chanet A."/>
            <person name="Boivin A."/>
            <person name="Pinan-Lucarre B."/>
            <person name="Sellem C.H."/>
            <person name="Debuchy R."/>
            <person name="Wincker P."/>
            <person name="Weissenbach J."/>
            <person name="Silar P."/>
        </authorList>
    </citation>
    <scope>NUCLEOTIDE SEQUENCE [LARGE SCALE GENOMIC DNA]</scope>
    <source>
        <strain evidence="2">S mat+</strain>
    </source>
</reference>
<dbReference type="InterPro" id="IPR017853">
    <property type="entry name" value="GH"/>
</dbReference>
<reference evidence="2" key="2">
    <citation type="submission" date="2008-07" db="EMBL/GenBank/DDBJ databases">
        <authorList>
            <person name="Genoscope - CEA"/>
        </authorList>
    </citation>
    <scope>NUCLEOTIDE SEQUENCE</scope>
    <source>
        <strain evidence="2">S mat+</strain>
    </source>
</reference>
<dbReference type="Gene3D" id="3.20.20.80">
    <property type="entry name" value="Glycosidases"/>
    <property type="match status" value="1"/>
</dbReference>
<feature type="non-terminal residue" evidence="2">
    <location>
        <position position="1"/>
    </location>
</feature>
<dbReference type="HOGENOM" id="CLU_040908_3_0_1"/>
<dbReference type="AlphaFoldDB" id="B2AST2"/>
<protein>
    <submittedName>
        <fullName evidence="2">Podospora anserina S mat+ genomic DNA chromosome 1, supercontig 6</fullName>
    </submittedName>
</protein>
<proteinExistence type="predicted"/>
<organism evidence="2">
    <name type="scientific">Podospora anserina (strain S / ATCC MYA-4624 / DSM 980 / FGSC 10383)</name>
    <name type="common">Pleurage anserina</name>
    <dbReference type="NCBI Taxonomy" id="515849"/>
    <lineage>
        <taxon>Eukaryota</taxon>
        <taxon>Fungi</taxon>
        <taxon>Dikarya</taxon>
        <taxon>Ascomycota</taxon>
        <taxon>Pezizomycotina</taxon>
        <taxon>Sordariomycetes</taxon>
        <taxon>Sordariomycetidae</taxon>
        <taxon>Sordariales</taxon>
        <taxon>Podosporaceae</taxon>
        <taxon>Podospora</taxon>
        <taxon>Podospora anserina</taxon>
    </lineage>
</organism>
<dbReference type="PANTHER" id="PTHR34154">
    <property type="entry name" value="ALKALI-SENSITIVE LINKAGE PROTEIN 1"/>
    <property type="match status" value="1"/>
</dbReference>
<evidence type="ECO:0000259" key="1">
    <source>
        <dbReference type="Pfam" id="PF11790"/>
    </source>
</evidence>
<sequence>HPSSVCIAFLSISHGPVDHNLPLPSFVSANLNLKMGRFSSIAISALLLSPVLGQTESPAAVPVKKNPKRGLVSTPNEFFPRDDFIWSDPSSPLSWYWNFAPDVTEAYANISQSEFEFVPSMWGAYTPNGTDTYFLGNLTEKFSKRKPSHVLTFNLPDQSFEYGGSEMTPEIAARTWVNNILPLREEHGIKVGFPTVSDPRGGWVDPFLKNCSKMNDGHGCEFDFVPLHSFGGFGTLKDNIGKWQSKFPEKPLWVTEYGFHDQNEAETQKFFNESLKYLEEHQAVARYSWFGAFRKTKSNVGEEMAMLDQRGNLTDIGNWYLDRAAALRTPEGVLAAACTLENPCGGSGAAGRASYVGVAGIVIGLFQLGVTFWM</sequence>
<dbReference type="PANTHER" id="PTHR34154:SF3">
    <property type="entry name" value="ALKALI-SENSITIVE LINKAGE PROTEIN 1"/>
    <property type="match status" value="1"/>
</dbReference>
<dbReference type="InterPro" id="IPR053183">
    <property type="entry name" value="ASL1"/>
</dbReference>
<name>B2AST2_PODAN</name>
<dbReference type="GO" id="GO:0071966">
    <property type="term" value="P:fungal-type cell wall polysaccharide metabolic process"/>
    <property type="evidence" value="ECO:0007669"/>
    <property type="project" value="TreeGrafter"/>
</dbReference>
<dbReference type="KEGG" id="pan:PODANSg3817"/>
<evidence type="ECO:0000313" key="2">
    <source>
        <dbReference type="EMBL" id="CAP67455.1"/>
    </source>
</evidence>
<dbReference type="VEuPathDB" id="FungiDB:PODANS_1_24580"/>
<dbReference type="InterPro" id="IPR024655">
    <property type="entry name" value="Asl1_glyco_hydro_catalytic"/>
</dbReference>
<gene>
    <name evidence="2" type="ORF">PODANS_1_24580</name>
</gene>
<dbReference type="CAZy" id="GH128">
    <property type="family name" value="Glycoside Hydrolase Family 128"/>
</dbReference>
<dbReference type="SUPFAM" id="SSF51445">
    <property type="entry name" value="(Trans)glycosidases"/>
    <property type="match status" value="1"/>
</dbReference>
<dbReference type="Pfam" id="PF11790">
    <property type="entry name" value="Glyco_hydro_cc"/>
    <property type="match status" value="1"/>
</dbReference>
<dbReference type="OrthoDB" id="43654at2759"/>
<dbReference type="GO" id="GO:0009277">
    <property type="term" value="C:fungal-type cell wall"/>
    <property type="evidence" value="ECO:0007669"/>
    <property type="project" value="TreeGrafter"/>
</dbReference>
<accession>B2AST2</accession>